<feature type="transmembrane region" description="Helical" evidence="1">
    <location>
        <begin position="93"/>
        <end position="114"/>
    </location>
</feature>
<reference evidence="2 3" key="1">
    <citation type="submission" date="2019-05" db="EMBL/GenBank/DDBJ databases">
        <authorList>
            <person name="Lee S.D."/>
        </authorList>
    </citation>
    <scope>NUCLEOTIDE SEQUENCE [LARGE SCALE GENOMIC DNA]</scope>
    <source>
        <strain evidence="2 3">YC2-7</strain>
    </source>
</reference>
<feature type="transmembrane region" description="Helical" evidence="1">
    <location>
        <begin position="64"/>
        <end position="87"/>
    </location>
</feature>
<keyword evidence="3" id="KW-1185">Reference proteome</keyword>
<evidence type="ECO:0000256" key="1">
    <source>
        <dbReference type="SAM" id="Phobius"/>
    </source>
</evidence>
<evidence type="ECO:0000313" key="3">
    <source>
        <dbReference type="Proteomes" id="UP000535543"/>
    </source>
</evidence>
<gene>
    <name evidence="2" type="ORF">FGL95_11590</name>
</gene>
<dbReference type="EMBL" id="VCQU01000003">
    <property type="protein sequence ID" value="NMN95676.1"/>
    <property type="molecule type" value="Genomic_DNA"/>
</dbReference>
<dbReference type="InterPro" id="IPR021414">
    <property type="entry name" value="DUF3054"/>
</dbReference>
<comment type="caution">
    <text evidence="2">The sequence shown here is derived from an EMBL/GenBank/DDBJ whole genome shotgun (WGS) entry which is preliminary data.</text>
</comment>
<dbReference type="Proteomes" id="UP000535543">
    <property type="component" value="Unassembled WGS sequence"/>
</dbReference>
<evidence type="ECO:0000313" key="2">
    <source>
        <dbReference type="EMBL" id="NMN95676.1"/>
    </source>
</evidence>
<sequence length="135" mass="14412">MKRSILALVADVVAVLVFCAIGRRSHDESGALTGLVHTAWPFLSGLGIGWIATIALYRDKFVANLVVPTGISVWLSTLIVGMVLRVVSGQGTAFTFILVAATVLAVFLLGWRAVSSKVGLRGGKVIVYERGHQKH</sequence>
<dbReference type="Pfam" id="PF11255">
    <property type="entry name" value="DUF3054"/>
    <property type="match status" value="1"/>
</dbReference>
<keyword evidence="1" id="KW-0812">Transmembrane</keyword>
<dbReference type="AlphaFoldDB" id="A0A848KD66"/>
<name>A0A848KD66_9NOCA</name>
<reference evidence="2 3" key="2">
    <citation type="submission" date="2020-06" db="EMBL/GenBank/DDBJ databases">
        <title>Antribacter stalactiti gen. nov., sp. nov., a new member of the family Nacardiaceae isolated from a cave.</title>
        <authorList>
            <person name="Kim I.S."/>
        </authorList>
    </citation>
    <scope>NUCLEOTIDE SEQUENCE [LARGE SCALE GENOMIC DNA]</scope>
    <source>
        <strain evidence="2 3">YC2-7</strain>
    </source>
</reference>
<dbReference type="RefSeq" id="WP_169586763.1">
    <property type="nucleotide sequence ID" value="NZ_VCQU01000003.1"/>
</dbReference>
<keyword evidence="1" id="KW-0472">Membrane</keyword>
<organism evidence="2 3">
    <name type="scientific">Antrihabitans stalactiti</name>
    <dbReference type="NCBI Taxonomy" id="2584121"/>
    <lineage>
        <taxon>Bacteria</taxon>
        <taxon>Bacillati</taxon>
        <taxon>Actinomycetota</taxon>
        <taxon>Actinomycetes</taxon>
        <taxon>Mycobacteriales</taxon>
        <taxon>Nocardiaceae</taxon>
        <taxon>Antrihabitans</taxon>
    </lineage>
</organism>
<keyword evidence="1" id="KW-1133">Transmembrane helix</keyword>
<feature type="transmembrane region" description="Helical" evidence="1">
    <location>
        <begin position="35"/>
        <end position="57"/>
    </location>
</feature>
<accession>A0A848KD66</accession>
<protein>
    <submittedName>
        <fullName evidence="2">DUF3054 domain-containing protein</fullName>
    </submittedName>
</protein>
<proteinExistence type="predicted"/>